<dbReference type="InterPro" id="IPR010656">
    <property type="entry name" value="DctM"/>
</dbReference>
<comment type="subcellular location">
    <subcellularLocation>
        <location evidence="1">Cell inner membrane</location>
        <topology evidence="1">Multi-pass membrane protein</topology>
    </subcellularLocation>
</comment>
<keyword evidence="3" id="KW-0997">Cell inner membrane</keyword>
<proteinExistence type="predicted"/>
<evidence type="ECO:0000259" key="8">
    <source>
        <dbReference type="Pfam" id="PF06808"/>
    </source>
</evidence>
<evidence type="ECO:0000256" key="7">
    <source>
        <dbReference type="SAM" id="Phobius"/>
    </source>
</evidence>
<comment type="caution">
    <text evidence="9">The sequence shown here is derived from an EMBL/GenBank/DDBJ whole genome shotgun (WGS) entry which is preliminary data.</text>
</comment>
<feature type="transmembrane region" description="Helical" evidence="7">
    <location>
        <begin position="132"/>
        <end position="157"/>
    </location>
</feature>
<evidence type="ECO:0000256" key="4">
    <source>
        <dbReference type="ARBA" id="ARBA00022692"/>
    </source>
</evidence>
<keyword evidence="6 7" id="KW-0472">Membrane</keyword>
<reference evidence="10" key="1">
    <citation type="journal article" date="2019" name="Int. J. Syst. Evol. Microbiol.">
        <title>The Global Catalogue of Microorganisms (GCM) 10K type strain sequencing project: providing services to taxonomists for standard genome sequencing and annotation.</title>
        <authorList>
            <consortium name="The Broad Institute Genomics Platform"/>
            <consortium name="The Broad Institute Genome Sequencing Center for Infectious Disease"/>
            <person name="Wu L."/>
            <person name="Ma J."/>
        </authorList>
    </citation>
    <scope>NUCLEOTIDE SEQUENCE [LARGE SCALE GENOMIC DNA]</scope>
    <source>
        <strain evidence="10">CCUG 54527</strain>
    </source>
</reference>
<feature type="transmembrane region" description="Helical" evidence="7">
    <location>
        <begin position="45"/>
        <end position="67"/>
    </location>
</feature>
<dbReference type="Pfam" id="PF06808">
    <property type="entry name" value="DctM"/>
    <property type="match status" value="1"/>
</dbReference>
<accession>A0ABW1L4T9</accession>
<sequence length="427" mass="45646">MLLVLVIFLVLLLMGMPVAFTIGISGLVFFLTTPDIPLSIAVQRILVPSQSFTMLAIPLFIFAGNLMNSTGITKRLIRLADVLTGHMYGNLAQVSVVLSTLMGGVSGSAVADAAMQSRILGPDMIKKGYNRAYGASINGISSLITATIPPSMGLIIYGAVGEVSIGRLFAGGILPGFLMMIALMIAVSYTARKKQYLPERTTYPNIKEVLVALKDGIWALIFPIILIVGIRYGIFTPSESGAFAAVYAIFVGVVIYRDLTWSSFIETVRSSAIDIGAIMLIISVSGIFGYGIVYDRVAQSLSELVIGISENPYILFGIIILVLAISGMFVETTVIALLLTPIFVPIVTSVGIDPVHFGLVMMTVTTLGIMTPPLGVSLFTVSQIMGTSPQETVKESVPFYIAVLAVIAVMVFLPDLILFLPNLIFGE</sequence>
<evidence type="ECO:0000313" key="9">
    <source>
        <dbReference type="EMBL" id="MFC6037867.1"/>
    </source>
</evidence>
<dbReference type="PANTHER" id="PTHR33362:SF4">
    <property type="entry name" value="2,3-DIKETO-L-GULONATE TRAP TRANSPORTER LARGE PERMEASE PROTEIN YIAN"/>
    <property type="match status" value="1"/>
</dbReference>
<evidence type="ECO:0000256" key="5">
    <source>
        <dbReference type="ARBA" id="ARBA00022989"/>
    </source>
</evidence>
<evidence type="ECO:0000256" key="6">
    <source>
        <dbReference type="ARBA" id="ARBA00023136"/>
    </source>
</evidence>
<evidence type="ECO:0000256" key="2">
    <source>
        <dbReference type="ARBA" id="ARBA00022475"/>
    </source>
</evidence>
<feature type="transmembrane region" description="Helical" evidence="7">
    <location>
        <begin position="356"/>
        <end position="379"/>
    </location>
</feature>
<feature type="transmembrane region" description="Helical" evidence="7">
    <location>
        <begin position="240"/>
        <end position="259"/>
    </location>
</feature>
<dbReference type="NCBIfam" id="TIGR00786">
    <property type="entry name" value="dctM"/>
    <property type="match status" value="1"/>
</dbReference>
<gene>
    <name evidence="9" type="ORF">ACFPYN_00240</name>
</gene>
<dbReference type="InterPro" id="IPR004681">
    <property type="entry name" value="TRAP_DctM"/>
</dbReference>
<feature type="domain" description="TRAP C4-dicarboxylate transport system permease DctM subunit" evidence="8">
    <location>
        <begin position="5"/>
        <end position="415"/>
    </location>
</feature>
<feature type="transmembrane region" description="Helical" evidence="7">
    <location>
        <begin position="313"/>
        <end position="344"/>
    </location>
</feature>
<evidence type="ECO:0000256" key="1">
    <source>
        <dbReference type="ARBA" id="ARBA00004429"/>
    </source>
</evidence>
<name>A0ABW1L4T9_9BACL</name>
<evidence type="ECO:0000256" key="3">
    <source>
        <dbReference type="ARBA" id="ARBA00022519"/>
    </source>
</evidence>
<keyword evidence="10" id="KW-1185">Reference proteome</keyword>
<feature type="transmembrane region" description="Helical" evidence="7">
    <location>
        <begin position="399"/>
        <end position="425"/>
    </location>
</feature>
<evidence type="ECO:0000313" key="10">
    <source>
        <dbReference type="Proteomes" id="UP001596170"/>
    </source>
</evidence>
<feature type="transmembrane region" description="Helical" evidence="7">
    <location>
        <begin position="169"/>
        <end position="191"/>
    </location>
</feature>
<feature type="transmembrane region" description="Helical" evidence="7">
    <location>
        <begin position="271"/>
        <end position="293"/>
    </location>
</feature>
<keyword evidence="4 7" id="KW-0812">Transmembrane</keyword>
<organism evidence="9 10">
    <name type="scientific">Paenisporosarcina macmurdoensis</name>
    <dbReference type="NCBI Taxonomy" id="212659"/>
    <lineage>
        <taxon>Bacteria</taxon>
        <taxon>Bacillati</taxon>
        <taxon>Bacillota</taxon>
        <taxon>Bacilli</taxon>
        <taxon>Bacillales</taxon>
        <taxon>Caryophanaceae</taxon>
        <taxon>Paenisporosarcina</taxon>
    </lineage>
</organism>
<dbReference type="PIRSF" id="PIRSF006066">
    <property type="entry name" value="HI0050"/>
    <property type="match status" value="1"/>
</dbReference>
<keyword evidence="5 7" id="KW-1133">Transmembrane helix</keyword>
<dbReference type="EMBL" id="JBHSRI010000002">
    <property type="protein sequence ID" value="MFC6037867.1"/>
    <property type="molecule type" value="Genomic_DNA"/>
</dbReference>
<dbReference type="PANTHER" id="PTHR33362">
    <property type="entry name" value="SIALIC ACID TRAP TRANSPORTER PERMEASE PROTEIN SIAT-RELATED"/>
    <property type="match status" value="1"/>
</dbReference>
<keyword evidence="2" id="KW-1003">Cell membrane</keyword>
<feature type="transmembrane region" description="Helical" evidence="7">
    <location>
        <begin position="212"/>
        <end position="234"/>
    </location>
</feature>
<dbReference type="Proteomes" id="UP001596170">
    <property type="component" value="Unassembled WGS sequence"/>
</dbReference>
<protein>
    <submittedName>
        <fullName evidence="9">TRAP transporter large permease</fullName>
    </submittedName>
</protein>
<dbReference type="RefSeq" id="WP_377731860.1">
    <property type="nucleotide sequence ID" value="NZ_JBHSRI010000002.1"/>
</dbReference>